<comment type="caution">
    <text evidence="1">The sequence shown here is derived from an EMBL/GenBank/DDBJ whole genome shotgun (WGS) entry which is preliminary data.</text>
</comment>
<keyword evidence="2" id="KW-1185">Reference proteome</keyword>
<sequence length="156" mass="17976">MKIHGEWEISLVRNIVIRTFAGAFNEQGFNALFEELKAIAPRGRPWVSMAQGQYWEMAPEAALKSYSSMLQWVWQHGCEYVVFVCPSKFHLDIMKRNAGVNPDEHFHVCETTEEACAWLSSKGFPLSIQEYPHHAFIEKARIELESDPHSSFFKIA</sequence>
<protein>
    <recommendedName>
        <fullName evidence="3">STAS/SEC14 domain-containing protein</fullName>
    </recommendedName>
</protein>
<name>A0A850QCV9_9BURK</name>
<dbReference type="EMBL" id="JABXYJ010000002">
    <property type="protein sequence ID" value="NVO77089.1"/>
    <property type="molecule type" value="Genomic_DNA"/>
</dbReference>
<reference evidence="1 2" key="1">
    <citation type="submission" date="2020-06" db="EMBL/GenBank/DDBJ databases">
        <authorList>
            <person name="Qiu C."/>
            <person name="Liu Z."/>
        </authorList>
    </citation>
    <scope>NUCLEOTIDE SEQUENCE [LARGE SCALE GENOMIC DNA]</scope>
    <source>
        <strain evidence="1 2">EM 1</strain>
    </source>
</reference>
<dbReference type="Proteomes" id="UP000588051">
    <property type="component" value="Unassembled WGS sequence"/>
</dbReference>
<gene>
    <name evidence="1" type="ORF">HV832_04510</name>
</gene>
<dbReference type="AlphaFoldDB" id="A0A850QCV9"/>
<evidence type="ECO:0000313" key="1">
    <source>
        <dbReference type="EMBL" id="NVO77089.1"/>
    </source>
</evidence>
<accession>A0A850QCV9</accession>
<proteinExistence type="predicted"/>
<evidence type="ECO:0008006" key="3">
    <source>
        <dbReference type="Google" id="ProtNLM"/>
    </source>
</evidence>
<organism evidence="1 2">
    <name type="scientific">Undibacterium oligocarboniphilum</name>
    <dbReference type="NCBI Taxonomy" id="666702"/>
    <lineage>
        <taxon>Bacteria</taxon>
        <taxon>Pseudomonadati</taxon>
        <taxon>Pseudomonadota</taxon>
        <taxon>Betaproteobacteria</taxon>
        <taxon>Burkholderiales</taxon>
        <taxon>Oxalobacteraceae</taxon>
        <taxon>Undibacterium</taxon>
    </lineage>
</organism>
<evidence type="ECO:0000313" key="2">
    <source>
        <dbReference type="Proteomes" id="UP000588051"/>
    </source>
</evidence>
<dbReference type="RefSeq" id="WP_176802355.1">
    <property type="nucleotide sequence ID" value="NZ_JABXYJ010000002.1"/>
</dbReference>